<evidence type="ECO:0000259" key="1">
    <source>
        <dbReference type="PROSITE" id="PS50835"/>
    </source>
</evidence>
<dbReference type="CDD" id="cd00096">
    <property type="entry name" value="Ig"/>
    <property type="match status" value="1"/>
</dbReference>
<sequence>MFPDVPVQVEKVLVNDTAQIKCDVSSSLPGDRVLLVVWYKDNVPIYSYDTRVKHNEPPSHWRDGTILENRAKFKLQERDKSRAELVINPVLKKDAGVFRCRVDFLLSPTKNSNVNLEIVGKYRIVPFDDCNDDDEDDALLLFRDALCSG</sequence>
<dbReference type="PANTHER" id="PTHR23278:SF19">
    <property type="entry name" value="OBSCURIN"/>
    <property type="match status" value="1"/>
</dbReference>
<dbReference type="EnsemblMetazoa" id="AALFPA23_024583.R36644">
    <property type="protein sequence ID" value="AALFPA23_024583.P36644"/>
    <property type="gene ID" value="AALFPA23_024583"/>
</dbReference>
<dbReference type="InterPro" id="IPR007110">
    <property type="entry name" value="Ig-like_dom"/>
</dbReference>
<dbReference type="PANTHER" id="PTHR23278">
    <property type="entry name" value="SIDESTEP PROTEIN"/>
    <property type="match status" value="1"/>
</dbReference>
<name>A0ABM2A580_AEDAL</name>
<dbReference type="PROSITE" id="PS50835">
    <property type="entry name" value="IG_LIKE"/>
    <property type="match status" value="1"/>
</dbReference>
<dbReference type="InterPro" id="IPR036179">
    <property type="entry name" value="Ig-like_dom_sf"/>
</dbReference>
<dbReference type="InterPro" id="IPR013151">
    <property type="entry name" value="Immunoglobulin_dom"/>
</dbReference>
<proteinExistence type="predicted"/>
<dbReference type="InterPro" id="IPR013783">
    <property type="entry name" value="Ig-like_fold"/>
</dbReference>
<dbReference type="Proteomes" id="UP000069940">
    <property type="component" value="Unassembled WGS sequence"/>
</dbReference>
<dbReference type="Pfam" id="PF00047">
    <property type="entry name" value="ig"/>
    <property type="match status" value="1"/>
</dbReference>
<feature type="domain" description="Ig-like" evidence="1">
    <location>
        <begin position="3"/>
        <end position="117"/>
    </location>
</feature>
<dbReference type="RefSeq" id="XP_062713300.1">
    <property type="nucleotide sequence ID" value="XM_062857316.1"/>
</dbReference>
<keyword evidence="3" id="KW-1185">Reference proteome</keyword>
<dbReference type="SMART" id="SM00409">
    <property type="entry name" value="IG"/>
    <property type="match status" value="1"/>
</dbReference>
<dbReference type="InterPro" id="IPR003599">
    <property type="entry name" value="Ig_sub"/>
</dbReference>
<evidence type="ECO:0000313" key="3">
    <source>
        <dbReference type="Proteomes" id="UP000069940"/>
    </source>
</evidence>
<evidence type="ECO:0000313" key="2">
    <source>
        <dbReference type="EnsemblMetazoa" id="AALFPA23_024583.P36644"/>
    </source>
</evidence>
<reference evidence="2" key="2">
    <citation type="submission" date="2025-05" db="UniProtKB">
        <authorList>
            <consortium name="EnsemblMetazoa"/>
        </authorList>
    </citation>
    <scope>IDENTIFICATION</scope>
    <source>
        <strain evidence="2">Foshan</strain>
    </source>
</reference>
<dbReference type="Gene3D" id="2.60.40.10">
    <property type="entry name" value="Immunoglobulins"/>
    <property type="match status" value="1"/>
</dbReference>
<reference evidence="3" key="1">
    <citation type="journal article" date="2015" name="Proc. Natl. Acad. Sci. U.S.A.">
        <title>Genome sequence of the Asian Tiger mosquito, Aedes albopictus, reveals insights into its biology, genetics, and evolution.</title>
        <authorList>
            <person name="Chen X.G."/>
            <person name="Jiang X."/>
            <person name="Gu J."/>
            <person name="Xu M."/>
            <person name="Wu Y."/>
            <person name="Deng Y."/>
            <person name="Zhang C."/>
            <person name="Bonizzoni M."/>
            <person name="Dermauw W."/>
            <person name="Vontas J."/>
            <person name="Armbruster P."/>
            <person name="Huang X."/>
            <person name="Yang Y."/>
            <person name="Zhang H."/>
            <person name="He W."/>
            <person name="Peng H."/>
            <person name="Liu Y."/>
            <person name="Wu K."/>
            <person name="Chen J."/>
            <person name="Lirakis M."/>
            <person name="Topalis P."/>
            <person name="Van Leeuwen T."/>
            <person name="Hall A.B."/>
            <person name="Jiang X."/>
            <person name="Thorpe C."/>
            <person name="Mueller R.L."/>
            <person name="Sun C."/>
            <person name="Waterhouse R.M."/>
            <person name="Yan G."/>
            <person name="Tu Z.J."/>
            <person name="Fang X."/>
            <person name="James A.A."/>
        </authorList>
    </citation>
    <scope>NUCLEOTIDE SEQUENCE [LARGE SCALE GENOMIC DNA]</scope>
    <source>
        <strain evidence="3">Foshan</strain>
    </source>
</reference>
<dbReference type="SUPFAM" id="SSF48726">
    <property type="entry name" value="Immunoglobulin"/>
    <property type="match status" value="1"/>
</dbReference>
<organism evidence="2 3">
    <name type="scientific">Aedes albopictus</name>
    <name type="common">Asian tiger mosquito</name>
    <name type="synonym">Stegomyia albopicta</name>
    <dbReference type="NCBI Taxonomy" id="7160"/>
    <lineage>
        <taxon>Eukaryota</taxon>
        <taxon>Metazoa</taxon>
        <taxon>Ecdysozoa</taxon>
        <taxon>Arthropoda</taxon>
        <taxon>Hexapoda</taxon>
        <taxon>Insecta</taxon>
        <taxon>Pterygota</taxon>
        <taxon>Neoptera</taxon>
        <taxon>Endopterygota</taxon>
        <taxon>Diptera</taxon>
        <taxon>Nematocera</taxon>
        <taxon>Culicoidea</taxon>
        <taxon>Culicidae</taxon>
        <taxon>Culicinae</taxon>
        <taxon>Aedini</taxon>
        <taxon>Aedes</taxon>
        <taxon>Stegomyia</taxon>
    </lineage>
</organism>
<protein>
    <recommendedName>
        <fullName evidence="1">Ig-like domain-containing protein</fullName>
    </recommendedName>
</protein>
<accession>A0ABM2A580</accession>
<dbReference type="GeneID" id="109426972"/>